<feature type="domain" description="Reverse transcriptase Ty1/copia-type" evidence="3">
    <location>
        <begin position="507"/>
        <end position="640"/>
    </location>
</feature>
<dbReference type="Gene3D" id="3.30.420.10">
    <property type="entry name" value="Ribonuclease H-like superfamily/Ribonuclease H"/>
    <property type="match status" value="1"/>
</dbReference>
<dbReference type="PANTHER" id="PTHR11439:SF495">
    <property type="entry name" value="REVERSE TRANSCRIPTASE, RNA-DEPENDENT DNA POLYMERASE-RELATED"/>
    <property type="match status" value="1"/>
</dbReference>
<reference evidence="6" key="1">
    <citation type="journal article" date="2019" name="Sci. Rep.">
        <title>Draft genome of Tanacetum cinerariifolium, the natural source of mosquito coil.</title>
        <authorList>
            <person name="Yamashiro T."/>
            <person name="Shiraishi A."/>
            <person name="Satake H."/>
            <person name="Nakayama K."/>
        </authorList>
    </citation>
    <scope>NUCLEOTIDE SEQUENCE</scope>
</reference>
<feature type="region of interest" description="Disordered" evidence="2">
    <location>
        <begin position="1416"/>
        <end position="1435"/>
    </location>
</feature>
<dbReference type="SUPFAM" id="SSF56672">
    <property type="entry name" value="DNA/RNA polymerases"/>
    <property type="match status" value="1"/>
</dbReference>
<dbReference type="GO" id="GO:0003676">
    <property type="term" value="F:nucleic acid binding"/>
    <property type="evidence" value="ECO:0007669"/>
    <property type="project" value="InterPro"/>
</dbReference>
<dbReference type="InterPro" id="IPR036397">
    <property type="entry name" value="RNaseH_sf"/>
</dbReference>
<dbReference type="Pfam" id="PF07727">
    <property type="entry name" value="RVT_2"/>
    <property type="match status" value="2"/>
</dbReference>
<feature type="compositionally biased region" description="Low complexity" evidence="2">
    <location>
        <begin position="1418"/>
        <end position="1435"/>
    </location>
</feature>
<comment type="caution">
    <text evidence="6">The sequence shown here is derived from an EMBL/GenBank/DDBJ whole genome shotgun (WGS) entry which is preliminary data.</text>
</comment>
<dbReference type="Pfam" id="PF13976">
    <property type="entry name" value="gag_pre-integrs"/>
    <property type="match status" value="1"/>
</dbReference>
<sequence length="2570" mass="290136">MTGDRFQLTNFVDKFMGTVKFGNDHVVKIMGYGDYQIGNVTISRVYFVDGLEHNLFSVGQFCDSDLEVAFPQHTCFICNLKGVDLLSGSRGKNLYTLSLGDTMKSSLICFLSKASKTKSWLWHRRLSHLDFVAIIHLARQVVVQGLSKLNFEKDHLCSVCAIGKSKKKSHKPKSEDTNQQKLYFLHMDLCAPMRVESVNEKKYILIIVDDYCRFTWFKCLRSKDEATDFIIKFLKMIQQNHVVKRRNRTLIEVARTIENLGKLQPKADIGPALHEMTPATISSGFVLNPTSSTPFLPPSRTDSDLLFQPLFDKLLTPPPNVDHPVPEVIAPIAEVVAPKLAASTGLLSSITVDQDAPSPKASSDQSSSTDVIHTIVHPDHQIFKHNSKWTKERQLENIISKLARPDALTQSCWIEAMQEELNEFKQLEVWDLVPRPDKVMVITLKWIYKVKPDELGGILKNNDRLLARGYRQEEGIDFEESFASVARLEAIRIFLTYATNINMLITPNHVYKLKKALYGLKQAPRAWYDMLYSFLISQDFSKDSVDPTLFIRRNDNDLLLVQIYVDDIIFATSIPELCELFAKLMCSKFKMSMMGKISVFLGLQISQSPRGIFINQSKYALESLKKYGFESCDPVDTPLMEKSKLDEDKEGKAVDSSHYRVLGLAYQKALTCGQKNLSIPINQGHWYLKDSLIALTAFADADHAGCQDTSRSTSGQSISTSDITLSRTTSRMRLKIGKSNFRLRSNIKSKESTLQVVYDVLKLTPFYKEFLVTADVPEIYMQEFWAIATVHHHSIRFKMNNKKRIVNLEYFREMLHICPRIPNQQFDKLPFEEEILAFLRELGYSGEIKMITDNTKMPKRVMRCTTLGSQSFDTTMPPPTATSKRLKTLAKVGKSAKEKQSAKSSKAKGLTVIYKVALIEDEHMKLATKMSLTQTHISHANGSGADEGTGIILGVPDVPIFIYDDEEISWKSSEDDDNDDEEKVSEHDDDVDNLSDDNDQDDDDDEQTDLDNDGDDFVHPKFSTHDEEDKDEESQQQSSSVSSRFVSNMLNPSPDTSIDSIFESTPWVDVPVTTTAEPLLLSATTLPPPSISIISFVQQTSAPSPANVSSSSLIVDKYLDHRMNEAVKVAIWLQSDRLRDKAQAGNEDFLNKLDENIQKITKEHVKEQVKEFETGATDDQPIKEASQHPYWFLKQAKPLTPNRAWNKTLPATHGRIQPWISNLAKKADSRTSFNELIDTPVNFLAFVMNQLKVDTLTPKLLANPTYELMKGSCKINRESAQDVYSKHRIIAVTELQIIEWHNYMHLDWIIESVTAALTISAASSKAIVSTLPNVDSLNDALIYSFFASQFNSPQLDNKDLKQIDPNDLEKMDLKWQMAMITMKDRRFLKRTGRNLGGGYDWSFQADEEPTNYALMTYDSSGSSSSSGSDNKTSSKNLSKLLESQVSDKTSLGFDCQVFNCQLSECEELHSHVSDNTVPKSPKNDRYKICEGYHVVPPPYTGTFMTSKHDLVFTDDPNVSESVANVFNVKSNTNKPSKDMSKTLRPDAPIGEYWVSDFEDETEIKSVPKQREPSFVPTFEHVKTSRKSVKKVKHPKQAKTLRANNQESRANKKNLNNKAYFVCRSLNYLIKDCDYYEKQMVQKPVWNIAMRVNHHNLVRMTHPHSNRNVISTAVLTRSRLVSLNAAIPVPTIVPHSTVKSPRPVKHVVNKTHSPVRRLINQRPATKNSNFNKKVTTIKVNKVNVVQSNKGSAEKASAYWGNPQQAIKDKGVIDSGCSRYMTRNVSFLSEFKEINGGYVAFGGNPNGGKISRKGKIKTGKLDFDDVYFVKELKFKLFSVSQMCNKKNNVLFTDTECVVLSSDYKLSDENHVLLRVPKENNRRLGHINFKTMNKLVKGNLVRDLPSKIFENNHNCVACKNGMQHKASCKSKPVSSISQPLQRKVYGKVGEGFLVGYSLNSEAFRVFNSRTRIVQETLHINFLENKHNVTGIRPKWLFDIDTLTMSMNYQPVVVGNQPNDNAGIKENLDVSKVRKETVSAQQYMLLPFWSTGSQDPQNTKDDVTDTAFDAKRDDKGKSLVASPTRVRDLRAEFEEFSFNNTNRVTAVSAPINAAGLNPTSSTNSFNNASPSDTNVSPNFGIAKKSPFMDPSKYPDDPGMPELEDIVYSDDDEDVDVKSASTLIETEKPLLKDRDGKDVDVHIYMLMIKSLMYLTSSRPDIMFTVCACARFQVTQKVSYLHAVKRIFSYLEGKPHLGLWYLRDSPFNLVVYFDSDYAEASLGKKSTAGGCQFLGCRLIYWQCRKQTVVATSSTKAKYVAAASCCAQVLWIQNQLLDYGAKRTAWNEFSCSMASAVIYLATGRKFNFSKYIFDSMVRNVDSPSKFLMYPHFLQVVMDHQVDDITSHNTRYTSPALSQKVFANMRRVGKGFSCVETPLFALMLVQPQPQAEKDEKEVEVPIAPAPPSATTKEEGKEVRKEKEVKVFMIQKAEKGRKIEAIDADEDITLVDVETNKEVVAMDTKPYGRINQEDINAASKDVSTTEPTIFDDEDVTMTMAQTLINLKAKKAKLLDEQIA</sequence>
<feature type="domain" description="Reverse transcriptase Ty1/copia-type" evidence="3">
    <location>
        <begin position="428"/>
        <end position="504"/>
    </location>
</feature>
<evidence type="ECO:0000259" key="4">
    <source>
        <dbReference type="Pfam" id="PF13976"/>
    </source>
</evidence>
<evidence type="ECO:0000313" key="6">
    <source>
        <dbReference type="EMBL" id="GEU38094.1"/>
    </source>
</evidence>
<evidence type="ECO:0008006" key="7">
    <source>
        <dbReference type="Google" id="ProtNLM"/>
    </source>
</evidence>
<dbReference type="InterPro" id="IPR025724">
    <property type="entry name" value="GAG-pre-integrase_dom"/>
</dbReference>
<accession>A0A6L2JR29</accession>
<proteinExistence type="predicted"/>
<dbReference type="InterPro" id="IPR054722">
    <property type="entry name" value="PolX-like_BBD"/>
</dbReference>
<feature type="compositionally biased region" description="Basic and acidic residues" evidence="2">
    <location>
        <begin position="1016"/>
        <end position="1027"/>
    </location>
</feature>
<dbReference type="InterPro" id="IPR012337">
    <property type="entry name" value="RNaseH-like_sf"/>
</dbReference>
<keyword evidence="1" id="KW-0378">Hydrolase</keyword>
<dbReference type="EMBL" id="BKCJ010001011">
    <property type="protein sequence ID" value="GEU38094.1"/>
    <property type="molecule type" value="Genomic_DNA"/>
</dbReference>
<feature type="domain" description="Retrovirus-related Pol polyprotein from transposon TNT 1-94-like beta-barrel" evidence="5">
    <location>
        <begin position="1770"/>
        <end position="1843"/>
    </location>
</feature>
<feature type="domain" description="GAG-pre-integrase" evidence="4">
    <location>
        <begin position="93"/>
        <end position="165"/>
    </location>
</feature>
<organism evidence="6">
    <name type="scientific">Tanacetum cinerariifolium</name>
    <name type="common">Dalmatian daisy</name>
    <name type="synonym">Chrysanthemum cinerariifolium</name>
    <dbReference type="NCBI Taxonomy" id="118510"/>
    <lineage>
        <taxon>Eukaryota</taxon>
        <taxon>Viridiplantae</taxon>
        <taxon>Streptophyta</taxon>
        <taxon>Embryophyta</taxon>
        <taxon>Tracheophyta</taxon>
        <taxon>Spermatophyta</taxon>
        <taxon>Magnoliopsida</taxon>
        <taxon>eudicotyledons</taxon>
        <taxon>Gunneridae</taxon>
        <taxon>Pentapetalae</taxon>
        <taxon>asterids</taxon>
        <taxon>campanulids</taxon>
        <taxon>Asterales</taxon>
        <taxon>Asteraceae</taxon>
        <taxon>Asteroideae</taxon>
        <taxon>Anthemideae</taxon>
        <taxon>Anthemidinae</taxon>
        <taxon>Tanacetum</taxon>
    </lineage>
</organism>
<feature type="domain" description="Retrovirus-related Pol polyprotein from transposon TNT 1-94-like beta-barrel" evidence="5">
    <location>
        <begin position="1"/>
        <end position="63"/>
    </location>
</feature>
<gene>
    <name evidence="6" type="ORF">Tci_010072</name>
</gene>
<evidence type="ECO:0000259" key="3">
    <source>
        <dbReference type="Pfam" id="PF07727"/>
    </source>
</evidence>
<dbReference type="InterPro" id="IPR043502">
    <property type="entry name" value="DNA/RNA_pol_sf"/>
</dbReference>
<feature type="region of interest" description="Disordered" evidence="2">
    <location>
        <begin position="2445"/>
        <end position="2469"/>
    </location>
</feature>
<feature type="compositionally biased region" description="Acidic residues" evidence="2">
    <location>
        <begin position="974"/>
        <end position="1015"/>
    </location>
</feature>
<evidence type="ECO:0000256" key="1">
    <source>
        <dbReference type="ARBA" id="ARBA00022750"/>
    </source>
</evidence>
<dbReference type="InterPro" id="IPR013103">
    <property type="entry name" value="RVT_2"/>
</dbReference>
<dbReference type="GO" id="GO:0004190">
    <property type="term" value="F:aspartic-type endopeptidase activity"/>
    <property type="evidence" value="ECO:0007669"/>
    <property type="project" value="UniProtKB-KW"/>
</dbReference>
<dbReference type="SUPFAM" id="SSF53098">
    <property type="entry name" value="Ribonuclease H-like"/>
    <property type="match status" value="1"/>
</dbReference>
<evidence type="ECO:0000256" key="2">
    <source>
        <dbReference type="SAM" id="MobiDB-lite"/>
    </source>
</evidence>
<keyword evidence="1" id="KW-0064">Aspartyl protease</keyword>
<dbReference type="CDD" id="cd09272">
    <property type="entry name" value="RNase_HI_RT_Ty1"/>
    <property type="match status" value="1"/>
</dbReference>
<protein>
    <recommendedName>
        <fullName evidence="7">Retrovirus-related Pol polyprotein from transposon TNT 1-94</fullName>
    </recommendedName>
</protein>
<name>A0A6L2JR29_TANCI</name>
<keyword evidence="1" id="KW-0645">Protease</keyword>
<evidence type="ECO:0000259" key="5">
    <source>
        <dbReference type="Pfam" id="PF22936"/>
    </source>
</evidence>
<dbReference type="PANTHER" id="PTHR11439">
    <property type="entry name" value="GAG-POL-RELATED RETROTRANSPOSON"/>
    <property type="match status" value="1"/>
</dbReference>
<feature type="region of interest" description="Disordered" evidence="2">
    <location>
        <begin position="969"/>
        <end position="1052"/>
    </location>
</feature>
<dbReference type="Pfam" id="PF22936">
    <property type="entry name" value="Pol_BBD"/>
    <property type="match status" value="2"/>
</dbReference>